<feature type="non-terminal residue" evidence="1">
    <location>
        <position position="153"/>
    </location>
</feature>
<dbReference type="Proteomes" id="UP000233469">
    <property type="component" value="Unassembled WGS sequence"/>
</dbReference>
<accession>A0A2N1M206</accession>
<protein>
    <submittedName>
        <fullName evidence="1">Uncharacterized protein</fullName>
    </submittedName>
</protein>
<proteinExistence type="predicted"/>
<name>A0A2N1M206_9GLOM</name>
<dbReference type="EMBL" id="LLXL01007082">
    <property type="protein sequence ID" value="PKK55672.1"/>
    <property type="molecule type" value="Genomic_DNA"/>
</dbReference>
<organism evidence="1 2">
    <name type="scientific">Rhizophagus irregularis</name>
    <dbReference type="NCBI Taxonomy" id="588596"/>
    <lineage>
        <taxon>Eukaryota</taxon>
        <taxon>Fungi</taxon>
        <taxon>Fungi incertae sedis</taxon>
        <taxon>Mucoromycota</taxon>
        <taxon>Glomeromycotina</taxon>
        <taxon>Glomeromycetes</taxon>
        <taxon>Glomerales</taxon>
        <taxon>Glomeraceae</taxon>
        <taxon>Rhizophagus</taxon>
    </lineage>
</organism>
<reference evidence="1 2" key="1">
    <citation type="submission" date="2016-04" db="EMBL/GenBank/DDBJ databases">
        <title>Genome analyses suggest a sexual origin of heterokaryosis in a supposedly ancient asexual fungus.</title>
        <authorList>
            <person name="Ropars J."/>
            <person name="Sedzielewska K."/>
            <person name="Noel J."/>
            <person name="Charron P."/>
            <person name="Farinelli L."/>
            <person name="Marton T."/>
            <person name="Kruger M."/>
            <person name="Pelin A."/>
            <person name="Brachmann A."/>
            <person name="Corradi N."/>
        </authorList>
    </citation>
    <scope>NUCLEOTIDE SEQUENCE [LARGE SCALE GENOMIC DNA]</scope>
    <source>
        <strain evidence="1 2">C2</strain>
    </source>
</reference>
<sequence>LSIRLKLEIASTKQVANWFRIGFFRKELVFFRIGIYPPSPKFTQKPRNNASQYPIPNNYIVETEVSGWTLRCETKYTSNLKVCYTISWKEGRAEWSVNSTKSSTAVANTFLQKIGQKHSTKLSGPRLFGLDIEPLYNFRLQIGSLPITTTATK</sequence>
<reference evidence="1 2" key="2">
    <citation type="submission" date="2017-10" db="EMBL/GenBank/DDBJ databases">
        <title>Extensive intraspecific genome diversity in a model arbuscular mycorrhizal fungus.</title>
        <authorList>
            <person name="Chen E.C.H."/>
            <person name="Morin E."/>
            <person name="Baudet D."/>
            <person name="Noel J."/>
            <person name="Ndikumana S."/>
            <person name="Charron P."/>
            <person name="St-Onge C."/>
            <person name="Giorgi J."/>
            <person name="Grigoriev I.V."/>
            <person name="Roux C."/>
            <person name="Martin F.M."/>
            <person name="Corradi N."/>
        </authorList>
    </citation>
    <scope>NUCLEOTIDE SEQUENCE [LARGE SCALE GENOMIC DNA]</scope>
    <source>
        <strain evidence="1 2">C2</strain>
    </source>
</reference>
<gene>
    <name evidence="1" type="ORF">RhiirC2_722329</name>
</gene>
<dbReference type="AlphaFoldDB" id="A0A2N1M206"/>
<comment type="caution">
    <text evidence="1">The sequence shown here is derived from an EMBL/GenBank/DDBJ whole genome shotgun (WGS) entry which is preliminary data.</text>
</comment>
<dbReference type="VEuPathDB" id="FungiDB:FUN_006819"/>
<evidence type="ECO:0000313" key="2">
    <source>
        <dbReference type="Proteomes" id="UP000233469"/>
    </source>
</evidence>
<evidence type="ECO:0000313" key="1">
    <source>
        <dbReference type="EMBL" id="PKK55672.1"/>
    </source>
</evidence>
<dbReference type="VEuPathDB" id="FungiDB:RhiirA1_536120"/>
<feature type="non-terminal residue" evidence="1">
    <location>
        <position position="1"/>
    </location>
</feature>